<dbReference type="EMBL" id="AZDZ01000022">
    <property type="protein sequence ID" value="KRK78748.1"/>
    <property type="molecule type" value="Genomic_DNA"/>
</dbReference>
<dbReference type="OrthoDB" id="2255697at2"/>
<evidence type="ECO:0000313" key="2">
    <source>
        <dbReference type="Proteomes" id="UP000051248"/>
    </source>
</evidence>
<name>A0A0R1K5T8_9LACO</name>
<comment type="caution">
    <text evidence="1">The sequence shown here is derived from an EMBL/GenBank/DDBJ whole genome shotgun (WGS) entry which is preliminary data.</text>
</comment>
<dbReference type="RefSeq" id="WP_025024734.1">
    <property type="nucleotide sequence ID" value="NZ_AZDZ01000022.1"/>
</dbReference>
<reference evidence="1 2" key="1">
    <citation type="journal article" date="2015" name="Genome Announc.">
        <title>Expanding the biotechnology potential of lactobacilli through comparative genomics of 213 strains and associated genera.</title>
        <authorList>
            <person name="Sun Z."/>
            <person name="Harris H.M."/>
            <person name="McCann A."/>
            <person name="Guo C."/>
            <person name="Argimon S."/>
            <person name="Zhang W."/>
            <person name="Yang X."/>
            <person name="Jeffery I.B."/>
            <person name="Cooney J.C."/>
            <person name="Kagawa T.F."/>
            <person name="Liu W."/>
            <person name="Song Y."/>
            <person name="Salvetti E."/>
            <person name="Wrobel A."/>
            <person name="Rasinkangas P."/>
            <person name="Parkhill J."/>
            <person name="Rea M.C."/>
            <person name="O'Sullivan O."/>
            <person name="Ritari J."/>
            <person name="Douillard F.P."/>
            <person name="Paul Ross R."/>
            <person name="Yang R."/>
            <person name="Briner A.E."/>
            <person name="Felis G.E."/>
            <person name="de Vos W.M."/>
            <person name="Barrangou R."/>
            <person name="Klaenhammer T.R."/>
            <person name="Caufield P.W."/>
            <person name="Cui Y."/>
            <person name="Zhang H."/>
            <person name="O'Toole P.W."/>
        </authorList>
    </citation>
    <scope>NUCLEOTIDE SEQUENCE [LARGE SCALE GENOMIC DNA]</scope>
    <source>
        <strain evidence="1 2">DSM 19682</strain>
    </source>
</reference>
<organism evidence="1 2">
    <name type="scientific">Companilactobacillus nodensis DSM 19682 = JCM 14932 = NBRC 107160</name>
    <dbReference type="NCBI Taxonomy" id="1423775"/>
    <lineage>
        <taxon>Bacteria</taxon>
        <taxon>Bacillati</taxon>
        <taxon>Bacillota</taxon>
        <taxon>Bacilli</taxon>
        <taxon>Lactobacillales</taxon>
        <taxon>Lactobacillaceae</taxon>
        <taxon>Companilactobacillus</taxon>
    </lineage>
</organism>
<dbReference type="PATRIC" id="fig|1423775.4.peg.2570"/>
<sequence length="402" mass="43553">MANKLSEFIVASRKRDKKNIKVIRSGDKNYLPDENGVVVFDNGSGGGNTDTGDSGDHPSAGVDYYPGSLVNGEITERYLLWKGPSDPSTVTSATLLRDVGSKMNMVGDGITFLVHLQKTAFTAGEKGDVTDLPLNYDTANILKDGYFTTTSPYPIYIKASDMVVDKQVSIPINGIGEGLSGKNVKAPRLLLTFNADKTISIETLLGYDNDGESSGATGANYEVIVDKIATFSTQKSVIPLPDMSLFDGSATGDVVFNGVTNFFENIKNGISITFSDYIVISLENGMPYCRFKASDIQFPKSIKVNKIDLINGNTVDLSKQLVDLSTVKSFNTTDNWTSDGSSYYWSPKVIAMSIKTIYNPDITKKFVTVIDGGVSIERIKLFINANPGTSTLSIDIENVKGY</sequence>
<evidence type="ECO:0000313" key="1">
    <source>
        <dbReference type="EMBL" id="KRK78748.1"/>
    </source>
</evidence>
<dbReference type="AlphaFoldDB" id="A0A0R1K5T8"/>
<gene>
    <name evidence="1" type="ORF">FD03_GL002526</name>
</gene>
<dbReference type="eggNOG" id="ENOG5030AVI">
    <property type="taxonomic scope" value="Bacteria"/>
</dbReference>
<protein>
    <submittedName>
        <fullName evidence="1">Uncharacterized protein</fullName>
    </submittedName>
</protein>
<keyword evidence="2" id="KW-1185">Reference proteome</keyword>
<dbReference type="STRING" id="1423775.FD03_GL002526"/>
<dbReference type="Proteomes" id="UP000051248">
    <property type="component" value="Unassembled WGS sequence"/>
</dbReference>
<proteinExistence type="predicted"/>
<accession>A0A0R1K5T8</accession>